<dbReference type="GO" id="GO:0003677">
    <property type="term" value="F:DNA binding"/>
    <property type="evidence" value="ECO:0007669"/>
    <property type="project" value="InterPro"/>
</dbReference>
<reference evidence="5 6" key="1">
    <citation type="submission" date="2021-12" db="EMBL/GenBank/DDBJ databases">
        <title>Genome sequencing of bacteria with rrn-lacking chromosome and rrn-plasmid.</title>
        <authorList>
            <person name="Anda M."/>
            <person name="Iwasaki W."/>
        </authorList>
    </citation>
    <scope>NUCLEOTIDE SEQUENCE [LARGE SCALE GENOMIC DNA]</scope>
    <source>
        <strain evidence="5 6">DSM 100852</strain>
    </source>
</reference>
<dbReference type="SMART" id="SM00028">
    <property type="entry name" value="TPR"/>
    <property type="match status" value="2"/>
</dbReference>
<evidence type="ECO:0000313" key="5">
    <source>
        <dbReference type="EMBL" id="BDD09624.1"/>
    </source>
</evidence>
<dbReference type="Pfam" id="PF13181">
    <property type="entry name" value="TPR_8"/>
    <property type="match status" value="2"/>
</dbReference>
<dbReference type="SUPFAM" id="SSF46894">
    <property type="entry name" value="C-terminal effector domain of the bipartite response regulators"/>
    <property type="match status" value="1"/>
</dbReference>
<protein>
    <recommendedName>
        <fullName evidence="7">Tetratricopeptide repeat protein</fullName>
    </recommendedName>
</protein>
<keyword evidence="4" id="KW-0812">Transmembrane</keyword>
<proteinExistence type="predicted"/>
<dbReference type="InterPro" id="IPR019734">
    <property type="entry name" value="TPR_rpt"/>
</dbReference>
<evidence type="ECO:0000256" key="2">
    <source>
        <dbReference type="SAM" id="Coils"/>
    </source>
</evidence>
<evidence type="ECO:0000313" key="6">
    <source>
        <dbReference type="Proteomes" id="UP001348817"/>
    </source>
</evidence>
<dbReference type="GO" id="GO:0006355">
    <property type="term" value="P:regulation of DNA-templated transcription"/>
    <property type="evidence" value="ECO:0007669"/>
    <property type="project" value="InterPro"/>
</dbReference>
<feature type="coiled-coil region" evidence="2">
    <location>
        <begin position="468"/>
        <end position="516"/>
    </location>
</feature>
<feature type="repeat" description="TPR" evidence="1">
    <location>
        <begin position="166"/>
        <end position="199"/>
    </location>
</feature>
<dbReference type="SUPFAM" id="SSF48452">
    <property type="entry name" value="TPR-like"/>
    <property type="match status" value="1"/>
</dbReference>
<dbReference type="Gene3D" id="1.25.40.10">
    <property type="entry name" value="Tetratricopeptide repeat domain"/>
    <property type="match status" value="1"/>
</dbReference>
<feature type="transmembrane region" description="Helical" evidence="4">
    <location>
        <begin position="441"/>
        <end position="462"/>
    </location>
</feature>
<dbReference type="InterPro" id="IPR011990">
    <property type="entry name" value="TPR-like_helical_dom_sf"/>
</dbReference>
<keyword evidence="2" id="KW-0175">Coiled coil</keyword>
<sequence>MGSKHNIQIFLTIASAFFIFSTGYAFSESTPILKNDESKPNHTLTYRSHLNSLTEKMRQSLYPENLIYLDSAIQLTKSQSDKSETVKNLRLLIEEFTSVEKQNDVLARLNQILKDSLNFKNPLISGLLLQKRGDLYFDKKDFENASKDYYKAVNKFKISGDVLLEADAWYFTAQVLNADMRFEEAIECFEKAYSLYQHQTDSAFQIYTLNELASLYVMNRSWDTAIEERIKLKGLTKLPQYAKENALNSLNLADIYLLQNNYEAARELLEELKDNKLPVDAEFNAILHFYIYLREFRYALNLENVSEAKQKLQLLEKWLNKISNKGYFESEFFLATNRFRKHQEGAPRGTPPPRGHKPPPKRRHNILPPEWKIASLLEGSNPALRNRYMAFGNDDKSTIKTFSHYQKLFSLNWEKHTSDRQRRRIMSLENDKAQEAGKKNLLWIGLAITIALGAGALLITTFRNKKKRKALNSKLEQNKVELESFTQALLERSREKEMLSEELESLKTTVNEKQELDVLQELTSAKILTNEDWDEFKEKFITVNPHFFVLIQNKDINLTKSEERLLALEKLKLKTNDIANMLGVSSASIIKSRYRLRKKLELPKDVSLLDFIEGHLLNSEN</sequence>
<keyword evidence="4" id="KW-1133">Transmembrane helix</keyword>
<evidence type="ECO:0000256" key="3">
    <source>
        <dbReference type="SAM" id="MobiDB-lite"/>
    </source>
</evidence>
<evidence type="ECO:0000256" key="1">
    <source>
        <dbReference type="PROSITE-ProRule" id="PRU00339"/>
    </source>
</evidence>
<keyword evidence="4" id="KW-0472">Membrane</keyword>
<dbReference type="Proteomes" id="UP001348817">
    <property type="component" value="Chromosome"/>
</dbReference>
<dbReference type="PROSITE" id="PS50005">
    <property type="entry name" value="TPR"/>
    <property type="match status" value="1"/>
</dbReference>
<dbReference type="EMBL" id="AP025314">
    <property type="protein sequence ID" value="BDD09624.1"/>
    <property type="molecule type" value="Genomic_DNA"/>
</dbReference>
<dbReference type="AlphaFoldDB" id="A0AAU9CT50"/>
<accession>A0AAU9CT50</accession>
<feature type="compositionally biased region" description="Basic residues" evidence="3">
    <location>
        <begin position="354"/>
        <end position="365"/>
    </location>
</feature>
<organism evidence="5 6">
    <name type="scientific">Fulvitalea axinellae</name>
    <dbReference type="NCBI Taxonomy" id="1182444"/>
    <lineage>
        <taxon>Bacteria</taxon>
        <taxon>Pseudomonadati</taxon>
        <taxon>Bacteroidota</taxon>
        <taxon>Cytophagia</taxon>
        <taxon>Cytophagales</taxon>
        <taxon>Persicobacteraceae</taxon>
        <taxon>Fulvitalea</taxon>
    </lineage>
</organism>
<evidence type="ECO:0000256" key="4">
    <source>
        <dbReference type="SAM" id="Phobius"/>
    </source>
</evidence>
<keyword evidence="1" id="KW-0802">TPR repeat</keyword>
<keyword evidence="6" id="KW-1185">Reference proteome</keyword>
<feature type="region of interest" description="Disordered" evidence="3">
    <location>
        <begin position="342"/>
        <end position="365"/>
    </location>
</feature>
<name>A0AAU9CT50_9BACT</name>
<gene>
    <name evidence="5" type="ORF">FUAX_20560</name>
</gene>
<evidence type="ECO:0008006" key="7">
    <source>
        <dbReference type="Google" id="ProtNLM"/>
    </source>
</evidence>
<dbReference type="InterPro" id="IPR016032">
    <property type="entry name" value="Sig_transdc_resp-reg_C-effctor"/>
</dbReference>
<dbReference type="KEGG" id="fax:FUAX_20560"/>